<sequence>MPMQNPMPMHWSRTVPGAPSPRKRLRGRFMADNGEPIAVLLIGARINKWWAVHHWIPVFRAMPRMLKELSKDPDSGLLGYRILWGPWFGQVTVVQYWRRAGDIRAFSHDEDRTHRPAQDHFMGRYMRSNGAIGIWHEMLSVRAGAYQCLYGDMPPMGIGAVHGLDPATVRPDGFGYTKGEDPLLAGVADRVERAEPAGTAGTAGTAEG</sequence>
<evidence type="ECO:0000313" key="2">
    <source>
        <dbReference type="EMBL" id="MBS2550106.1"/>
    </source>
</evidence>
<evidence type="ECO:0000256" key="1">
    <source>
        <dbReference type="SAM" id="MobiDB-lite"/>
    </source>
</evidence>
<feature type="region of interest" description="Disordered" evidence="1">
    <location>
        <begin position="1"/>
        <end position="23"/>
    </location>
</feature>
<proteinExistence type="predicted"/>
<evidence type="ECO:0000313" key="3">
    <source>
        <dbReference type="Proteomes" id="UP000730482"/>
    </source>
</evidence>
<gene>
    <name evidence="2" type="ORF">KGQ19_24885</name>
</gene>
<dbReference type="Proteomes" id="UP000730482">
    <property type="component" value="Unassembled WGS sequence"/>
</dbReference>
<organism evidence="2 3">
    <name type="scientific">Catenulispora pinistramenti</name>
    <dbReference type="NCBI Taxonomy" id="2705254"/>
    <lineage>
        <taxon>Bacteria</taxon>
        <taxon>Bacillati</taxon>
        <taxon>Actinomycetota</taxon>
        <taxon>Actinomycetes</taxon>
        <taxon>Catenulisporales</taxon>
        <taxon>Catenulisporaceae</taxon>
        <taxon>Catenulispora</taxon>
    </lineage>
</organism>
<protein>
    <submittedName>
        <fullName evidence="2">DUF4188 domain-containing protein</fullName>
    </submittedName>
</protein>
<keyword evidence="3" id="KW-1185">Reference proteome</keyword>
<dbReference type="EMBL" id="JAAFYZ010000091">
    <property type="protein sequence ID" value="MBS2550106.1"/>
    <property type="molecule type" value="Genomic_DNA"/>
</dbReference>
<dbReference type="RefSeq" id="WP_212012245.1">
    <property type="nucleotide sequence ID" value="NZ_JAAFYZ010000091.1"/>
</dbReference>
<dbReference type="Pfam" id="PF13826">
    <property type="entry name" value="Monooxy_af470-like"/>
    <property type="match status" value="1"/>
</dbReference>
<comment type="caution">
    <text evidence="2">The sequence shown here is derived from an EMBL/GenBank/DDBJ whole genome shotgun (WGS) entry which is preliminary data.</text>
</comment>
<accession>A0ABS5KVL3</accession>
<dbReference type="InterPro" id="IPR025444">
    <property type="entry name" value="Monooxy_af470"/>
</dbReference>
<name>A0ABS5KVL3_9ACTN</name>
<reference evidence="2 3" key="1">
    <citation type="submission" date="2020-02" db="EMBL/GenBank/DDBJ databases">
        <title>Acidophilic actinobacteria isolated from forest soil.</title>
        <authorList>
            <person name="Golinska P."/>
        </authorList>
    </citation>
    <scope>NUCLEOTIDE SEQUENCE [LARGE SCALE GENOMIC DNA]</scope>
    <source>
        <strain evidence="2 3">NL8</strain>
    </source>
</reference>